<protein>
    <submittedName>
        <fullName evidence="1">Uncharacterized protein</fullName>
    </submittedName>
</protein>
<dbReference type="Proteomes" id="UP001177021">
    <property type="component" value="Unassembled WGS sequence"/>
</dbReference>
<accession>A0ACB0KSX3</accession>
<comment type="caution">
    <text evidence="1">The sequence shown here is derived from an EMBL/GenBank/DDBJ whole genome shotgun (WGS) entry which is preliminary data.</text>
</comment>
<evidence type="ECO:0000313" key="2">
    <source>
        <dbReference type="Proteomes" id="UP001177021"/>
    </source>
</evidence>
<keyword evidence="2" id="KW-1185">Reference proteome</keyword>
<gene>
    <name evidence="1" type="ORF">MILVUS5_LOCUS26236</name>
</gene>
<dbReference type="EMBL" id="CASHSV030000311">
    <property type="protein sequence ID" value="CAJ2660236.1"/>
    <property type="molecule type" value="Genomic_DNA"/>
</dbReference>
<organism evidence="1 2">
    <name type="scientific">Trifolium pratense</name>
    <name type="common">Red clover</name>
    <dbReference type="NCBI Taxonomy" id="57577"/>
    <lineage>
        <taxon>Eukaryota</taxon>
        <taxon>Viridiplantae</taxon>
        <taxon>Streptophyta</taxon>
        <taxon>Embryophyta</taxon>
        <taxon>Tracheophyta</taxon>
        <taxon>Spermatophyta</taxon>
        <taxon>Magnoliopsida</taxon>
        <taxon>eudicotyledons</taxon>
        <taxon>Gunneridae</taxon>
        <taxon>Pentapetalae</taxon>
        <taxon>rosids</taxon>
        <taxon>fabids</taxon>
        <taxon>Fabales</taxon>
        <taxon>Fabaceae</taxon>
        <taxon>Papilionoideae</taxon>
        <taxon>50 kb inversion clade</taxon>
        <taxon>NPAAA clade</taxon>
        <taxon>Hologalegina</taxon>
        <taxon>IRL clade</taxon>
        <taxon>Trifolieae</taxon>
        <taxon>Trifolium</taxon>
    </lineage>
</organism>
<evidence type="ECO:0000313" key="1">
    <source>
        <dbReference type="EMBL" id="CAJ2660236.1"/>
    </source>
</evidence>
<sequence length="316" mass="35708">MAKPHELKPFYATLLDTCSSTKHLKNLKTIHARTIKFNISHNDFIRTKLVSSYASCAQLHQANIIFSFTNRKPTFLFNSLIRAYASLNMFSHSLSLFRQMSFCYKPFDCHTLPVVLKTCASLSALRLGQQVHGAVLVNGFGFNLRNLNALIHMYAKCGCLVFARKVFDGMCERNEITWSTMIGGYGMHGRFEEVFQMFNRMVEVGERPDGVTFTVVLTACSHGGFVEKGREIFEMMKVRFGVKPELRHYTCMVDLLGRVGLVEEAEKLILKMDVEPDEAVWGALLGACKTHGKVDVAERVEERVNWTELSVVASSI</sequence>
<name>A0ACB0KSX3_TRIPR</name>
<reference evidence="1" key="1">
    <citation type="submission" date="2023-10" db="EMBL/GenBank/DDBJ databases">
        <authorList>
            <person name="Rodriguez Cubillos JULIANA M."/>
            <person name="De Vega J."/>
        </authorList>
    </citation>
    <scope>NUCLEOTIDE SEQUENCE</scope>
</reference>
<proteinExistence type="predicted"/>